<gene>
    <name evidence="1" type="ORF">SAMN04487859_11035</name>
</gene>
<evidence type="ECO:0000313" key="2">
    <source>
        <dbReference type="Proteomes" id="UP000198599"/>
    </source>
</evidence>
<dbReference type="AlphaFoldDB" id="A0A1I5CHG6"/>
<dbReference type="OrthoDB" id="450111at2"/>
<reference evidence="2" key="1">
    <citation type="submission" date="2016-10" db="EMBL/GenBank/DDBJ databases">
        <authorList>
            <person name="Varghese N."/>
            <person name="Submissions S."/>
        </authorList>
    </citation>
    <scope>NUCLEOTIDE SEQUENCE [LARGE SCALE GENOMIC DNA]</scope>
    <source>
        <strain evidence="2">DSM 28463</strain>
    </source>
</reference>
<sequence length="268" mass="30279">MTQATGYEPLNTLKPLAEGVWIVDGPAIKVYGFPFSTRATIVRLENGDLLVHSPTQMTEELRAELDALGRVAHLIAPNAAHYTHLTDWQAVYPRARTWAAPGVVERAAKKGVTLRIERRLKPDRAEAPWKGQLEQLIVAGSKTHREAVFFHKASRTLILTDLIVNIETAKLPARFRPFAWLNGIDDTDGKTPPFLRWSFRDKEAMADSVEAMIGWAPERIVLAHGRCYMRDGVGELERAFRKLLRVRKWDRILGDAKKRKARDEAGRG</sequence>
<protein>
    <recommendedName>
        <fullName evidence="3">DUF4336 domain-containing protein</fullName>
    </recommendedName>
</protein>
<dbReference type="PANTHER" id="PTHR33835:SF1">
    <property type="entry name" value="METALLO-BETA-LACTAMASE DOMAIN-CONTAINING PROTEIN"/>
    <property type="match status" value="1"/>
</dbReference>
<accession>A0A1I5CHG6</accession>
<dbReference type="InterPro" id="IPR036866">
    <property type="entry name" value="RibonucZ/Hydroxyglut_hydro"/>
</dbReference>
<dbReference type="InterPro" id="IPR025638">
    <property type="entry name" value="DUF4336"/>
</dbReference>
<keyword evidence="2" id="KW-1185">Reference proteome</keyword>
<evidence type="ECO:0000313" key="1">
    <source>
        <dbReference type="EMBL" id="SFN86071.1"/>
    </source>
</evidence>
<dbReference type="RefSeq" id="WP_092837965.1">
    <property type="nucleotide sequence ID" value="NZ_FOVP01000010.1"/>
</dbReference>
<proteinExistence type="predicted"/>
<dbReference type="Proteomes" id="UP000198599">
    <property type="component" value="Unassembled WGS sequence"/>
</dbReference>
<dbReference type="STRING" id="1005928.SAMN04487859_11035"/>
<dbReference type="Pfam" id="PF14234">
    <property type="entry name" value="DUF4336"/>
    <property type="match status" value="1"/>
</dbReference>
<name>A0A1I5CHG6_9RHOB</name>
<dbReference type="Gene3D" id="3.60.15.10">
    <property type="entry name" value="Ribonuclease Z/Hydroxyacylglutathione hydrolase-like"/>
    <property type="match status" value="1"/>
</dbReference>
<evidence type="ECO:0008006" key="3">
    <source>
        <dbReference type="Google" id="ProtNLM"/>
    </source>
</evidence>
<dbReference type="SUPFAM" id="SSF56281">
    <property type="entry name" value="Metallo-hydrolase/oxidoreductase"/>
    <property type="match status" value="1"/>
</dbReference>
<dbReference type="EMBL" id="FOVP01000010">
    <property type="protein sequence ID" value="SFN86071.1"/>
    <property type="molecule type" value="Genomic_DNA"/>
</dbReference>
<organism evidence="1 2">
    <name type="scientific">Roseovarius lutimaris</name>
    <dbReference type="NCBI Taxonomy" id="1005928"/>
    <lineage>
        <taxon>Bacteria</taxon>
        <taxon>Pseudomonadati</taxon>
        <taxon>Pseudomonadota</taxon>
        <taxon>Alphaproteobacteria</taxon>
        <taxon>Rhodobacterales</taxon>
        <taxon>Roseobacteraceae</taxon>
        <taxon>Roseovarius</taxon>
    </lineage>
</organism>
<dbReference type="PANTHER" id="PTHR33835">
    <property type="entry name" value="YALI0C07656P"/>
    <property type="match status" value="1"/>
</dbReference>